<sequence length="79" mass="8794">MKRSWATTTWAESRVSFMSTIISLRIRDNMSQPQSPQVLGCNFNGRKEIGGRANDGSSAWVRVSEYGVGPGEMLDTGYY</sequence>
<gene>
    <name evidence="1" type="ORF">V6N11_072373</name>
</gene>
<organism evidence="1 2">
    <name type="scientific">Hibiscus sabdariffa</name>
    <name type="common">roselle</name>
    <dbReference type="NCBI Taxonomy" id="183260"/>
    <lineage>
        <taxon>Eukaryota</taxon>
        <taxon>Viridiplantae</taxon>
        <taxon>Streptophyta</taxon>
        <taxon>Embryophyta</taxon>
        <taxon>Tracheophyta</taxon>
        <taxon>Spermatophyta</taxon>
        <taxon>Magnoliopsida</taxon>
        <taxon>eudicotyledons</taxon>
        <taxon>Gunneridae</taxon>
        <taxon>Pentapetalae</taxon>
        <taxon>rosids</taxon>
        <taxon>malvids</taxon>
        <taxon>Malvales</taxon>
        <taxon>Malvaceae</taxon>
        <taxon>Malvoideae</taxon>
        <taxon>Hibiscus</taxon>
    </lineage>
</organism>
<reference evidence="1 2" key="1">
    <citation type="journal article" date="2024" name="G3 (Bethesda)">
        <title>Genome assembly of Hibiscus sabdariffa L. provides insights into metabolisms of medicinal natural products.</title>
        <authorList>
            <person name="Kim T."/>
        </authorList>
    </citation>
    <scope>NUCLEOTIDE SEQUENCE [LARGE SCALE GENOMIC DNA]</scope>
    <source>
        <strain evidence="1">TK-2024</strain>
        <tissue evidence="1">Old leaves</tissue>
    </source>
</reference>
<dbReference type="Proteomes" id="UP001396334">
    <property type="component" value="Unassembled WGS sequence"/>
</dbReference>
<accession>A0ABR2U2U1</accession>
<comment type="caution">
    <text evidence="1">The sequence shown here is derived from an EMBL/GenBank/DDBJ whole genome shotgun (WGS) entry which is preliminary data.</text>
</comment>
<name>A0ABR2U2U1_9ROSI</name>
<protein>
    <submittedName>
        <fullName evidence="1">Uncharacterized protein</fullName>
    </submittedName>
</protein>
<dbReference type="EMBL" id="JBBPBN010000003">
    <property type="protein sequence ID" value="KAK9044051.1"/>
    <property type="molecule type" value="Genomic_DNA"/>
</dbReference>
<evidence type="ECO:0000313" key="1">
    <source>
        <dbReference type="EMBL" id="KAK9044051.1"/>
    </source>
</evidence>
<proteinExistence type="predicted"/>
<keyword evidence="2" id="KW-1185">Reference proteome</keyword>
<evidence type="ECO:0000313" key="2">
    <source>
        <dbReference type="Proteomes" id="UP001396334"/>
    </source>
</evidence>